<dbReference type="EMBL" id="JAULUE010002048">
    <property type="protein sequence ID" value="KAK5910391.1"/>
    <property type="molecule type" value="Genomic_DNA"/>
</dbReference>
<accession>A0AAN8CU14</accession>
<reference evidence="1 2" key="1">
    <citation type="journal article" date="2023" name="Mol. Biol. Evol.">
        <title>Genomics of Secondarily Temperate Adaptation in the Only Non-Antarctic Icefish.</title>
        <authorList>
            <person name="Rivera-Colon A.G."/>
            <person name="Rayamajhi N."/>
            <person name="Minhas B.F."/>
            <person name="Madrigal G."/>
            <person name="Bilyk K.T."/>
            <person name="Yoon V."/>
            <person name="Hune M."/>
            <person name="Gregory S."/>
            <person name="Cheng C.H.C."/>
            <person name="Catchen J.M."/>
        </authorList>
    </citation>
    <scope>NUCLEOTIDE SEQUENCE [LARGE SCALE GENOMIC DNA]</scope>
    <source>
        <strain evidence="1">JC2023a</strain>
    </source>
</reference>
<organism evidence="1 2">
    <name type="scientific">Champsocephalus esox</name>
    <name type="common">pike icefish</name>
    <dbReference type="NCBI Taxonomy" id="159716"/>
    <lineage>
        <taxon>Eukaryota</taxon>
        <taxon>Metazoa</taxon>
        <taxon>Chordata</taxon>
        <taxon>Craniata</taxon>
        <taxon>Vertebrata</taxon>
        <taxon>Euteleostomi</taxon>
        <taxon>Actinopterygii</taxon>
        <taxon>Neopterygii</taxon>
        <taxon>Teleostei</taxon>
        <taxon>Neoteleostei</taxon>
        <taxon>Acanthomorphata</taxon>
        <taxon>Eupercaria</taxon>
        <taxon>Perciformes</taxon>
        <taxon>Notothenioidei</taxon>
        <taxon>Channichthyidae</taxon>
        <taxon>Champsocephalus</taxon>
    </lineage>
</organism>
<gene>
    <name evidence="1" type="ORF">CesoFtcFv8_004230</name>
</gene>
<proteinExistence type="predicted"/>
<protein>
    <submittedName>
        <fullName evidence="1">Uncharacterized protein</fullName>
    </submittedName>
</protein>
<comment type="caution">
    <text evidence="1">The sequence shown here is derived from an EMBL/GenBank/DDBJ whole genome shotgun (WGS) entry which is preliminary data.</text>
</comment>
<name>A0AAN8CU14_9TELE</name>
<evidence type="ECO:0000313" key="1">
    <source>
        <dbReference type="EMBL" id="KAK5910391.1"/>
    </source>
</evidence>
<keyword evidence="2" id="KW-1185">Reference proteome</keyword>
<evidence type="ECO:0000313" key="2">
    <source>
        <dbReference type="Proteomes" id="UP001335648"/>
    </source>
</evidence>
<dbReference type="AlphaFoldDB" id="A0AAN8CU14"/>
<sequence>MGHKCSGSPALSLSRGIQCTKAGDLGVWMVLLSVPKEKALVPVRLMRADLLTEGPPLEKMLSCVRATPQRSHFL</sequence>
<dbReference type="Proteomes" id="UP001335648">
    <property type="component" value="Unassembled WGS sequence"/>
</dbReference>